<keyword evidence="2" id="KW-1185">Reference proteome</keyword>
<organism evidence="1 2">
    <name type="scientific">Corynebacterium aquatimens</name>
    <dbReference type="NCBI Taxonomy" id="1190508"/>
    <lineage>
        <taxon>Bacteria</taxon>
        <taxon>Bacillati</taxon>
        <taxon>Actinomycetota</taxon>
        <taxon>Actinomycetes</taxon>
        <taxon>Mycobacteriales</taxon>
        <taxon>Corynebacteriaceae</taxon>
        <taxon>Corynebacterium</taxon>
    </lineage>
</organism>
<dbReference type="InterPro" id="IPR035169">
    <property type="entry name" value="DUF5318"/>
</dbReference>
<accession>A0A931E2L3</accession>
<proteinExistence type="predicted"/>
<gene>
    <name evidence="1" type="ORF">IW254_001751</name>
</gene>
<sequence>MLSATTFRLTHEISHEWLRRTTLRDYHAGRIPREQLCDADFLLKAAAKYHGVESPRRCPICESDMHDVLWVHSDNLGRKSNTARSAEEIALLIDEVGPITVHRVEVCRSCGWNHLLVEGIAVAEDAPVT</sequence>
<reference evidence="1" key="1">
    <citation type="submission" date="2020-11" db="EMBL/GenBank/DDBJ databases">
        <title>Sequencing the genomes of 1000 actinobacteria strains.</title>
        <authorList>
            <person name="Klenk H.-P."/>
        </authorList>
    </citation>
    <scope>NUCLEOTIDE SEQUENCE</scope>
    <source>
        <strain evidence="1">DSM 45632</strain>
    </source>
</reference>
<dbReference type="Pfam" id="PF17249">
    <property type="entry name" value="DUF5318"/>
    <property type="match status" value="1"/>
</dbReference>
<dbReference type="RefSeq" id="WP_196825114.1">
    <property type="nucleotide sequence ID" value="NZ_CP046980.1"/>
</dbReference>
<dbReference type="AlphaFoldDB" id="A0A931E2L3"/>
<name>A0A931E2L3_9CORY</name>
<dbReference type="Proteomes" id="UP000658613">
    <property type="component" value="Unassembled WGS sequence"/>
</dbReference>
<dbReference type="EMBL" id="JADOUE010000001">
    <property type="protein sequence ID" value="MBG6122782.1"/>
    <property type="molecule type" value="Genomic_DNA"/>
</dbReference>
<evidence type="ECO:0000313" key="2">
    <source>
        <dbReference type="Proteomes" id="UP000658613"/>
    </source>
</evidence>
<protein>
    <submittedName>
        <fullName evidence="1">Zn-ribbon and HTH transcriptional regulator</fullName>
    </submittedName>
</protein>
<comment type="caution">
    <text evidence="1">The sequence shown here is derived from an EMBL/GenBank/DDBJ whole genome shotgun (WGS) entry which is preliminary data.</text>
</comment>
<evidence type="ECO:0000313" key="1">
    <source>
        <dbReference type="EMBL" id="MBG6122782.1"/>
    </source>
</evidence>